<organism evidence="1">
    <name type="scientific">Rhizophora mucronata</name>
    <name type="common">Asiatic mangrove</name>
    <dbReference type="NCBI Taxonomy" id="61149"/>
    <lineage>
        <taxon>Eukaryota</taxon>
        <taxon>Viridiplantae</taxon>
        <taxon>Streptophyta</taxon>
        <taxon>Embryophyta</taxon>
        <taxon>Tracheophyta</taxon>
        <taxon>Spermatophyta</taxon>
        <taxon>Magnoliopsida</taxon>
        <taxon>eudicotyledons</taxon>
        <taxon>Gunneridae</taxon>
        <taxon>Pentapetalae</taxon>
        <taxon>rosids</taxon>
        <taxon>fabids</taxon>
        <taxon>Malpighiales</taxon>
        <taxon>Rhizophoraceae</taxon>
        <taxon>Rhizophora</taxon>
    </lineage>
</organism>
<reference evidence="1" key="1">
    <citation type="submission" date="2018-02" db="EMBL/GenBank/DDBJ databases">
        <title>Rhizophora mucronata_Transcriptome.</title>
        <authorList>
            <person name="Meera S.P."/>
            <person name="Sreeshan A."/>
            <person name="Augustine A."/>
        </authorList>
    </citation>
    <scope>NUCLEOTIDE SEQUENCE</scope>
    <source>
        <tissue evidence="1">Leaf</tissue>
    </source>
</reference>
<protein>
    <submittedName>
        <fullName evidence="1">Uncharacterized protein</fullName>
    </submittedName>
</protein>
<accession>A0A2P2QNF0</accession>
<dbReference type="AlphaFoldDB" id="A0A2P2QNF0"/>
<proteinExistence type="predicted"/>
<evidence type="ECO:0000313" key="1">
    <source>
        <dbReference type="EMBL" id="MBX68455.1"/>
    </source>
</evidence>
<dbReference type="EMBL" id="GGEC01087971">
    <property type="protein sequence ID" value="MBX68455.1"/>
    <property type="molecule type" value="Transcribed_RNA"/>
</dbReference>
<sequence length="32" mass="3941">MQLIIKIQVRFCLNFLQPLNFCEFKACFFAWK</sequence>
<name>A0A2P2QNF0_RHIMU</name>